<keyword evidence="3" id="KW-0238">DNA-binding</keyword>
<dbReference type="Proteomes" id="UP000642070">
    <property type="component" value="Unassembled WGS sequence"/>
</dbReference>
<dbReference type="Pfam" id="PF00126">
    <property type="entry name" value="HTH_1"/>
    <property type="match status" value="1"/>
</dbReference>
<dbReference type="InterPro" id="IPR036388">
    <property type="entry name" value="WH-like_DNA-bd_sf"/>
</dbReference>
<keyword evidence="7" id="KW-1185">Reference proteome</keyword>
<dbReference type="SUPFAM" id="SSF53850">
    <property type="entry name" value="Periplasmic binding protein-like II"/>
    <property type="match status" value="1"/>
</dbReference>
<feature type="domain" description="HTH lysR-type" evidence="5">
    <location>
        <begin position="2"/>
        <end position="59"/>
    </location>
</feature>
<comment type="caution">
    <text evidence="6">The sequence shown here is derived from an EMBL/GenBank/DDBJ whole genome shotgun (WGS) entry which is preliminary data.</text>
</comment>
<dbReference type="InterPro" id="IPR000847">
    <property type="entry name" value="LysR_HTH_N"/>
</dbReference>
<dbReference type="Gene3D" id="1.10.10.10">
    <property type="entry name" value="Winged helix-like DNA-binding domain superfamily/Winged helix DNA-binding domain"/>
    <property type="match status" value="1"/>
</dbReference>
<comment type="similarity">
    <text evidence="1">Belongs to the LysR transcriptional regulatory family.</text>
</comment>
<name>A0A917X6Y2_9ACTN</name>
<reference evidence="6" key="2">
    <citation type="submission" date="2020-09" db="EMBL/GenBank/DDBJ databases">
        <authorList>
            <person name="Sun Q."/>
            <person name="Ohkuma M."/>
        </authorList>
    </citation>
    <scope>NUCLEOTIDE SEQUENCE</scope>
    <source>
        <strain evidence="6">JCM 19831</strain>
    </source>
</reference>
<evidence type="ECO:0000256" key="1">
    <source>
        <dbReference type="ARBA" id="ARBA00009437"/>
    </source>
</evidence>
<dbReference type="InterPro" id="IPR005119">
    <property type="entry name" value="LysR_subst-bd"/>
</dbReference>
<dbReference type="AlphaFoldDB" id="A0A917X6Y2"/>
<dbReference type="PANTHER" id="PTHR30346">
    <property type="entry name" value="TRANSCRIPTIONAL DUAL REGULATOR HCAR-RELATED"/>
    <property type="match status" value="1"/>
</dbReference>
<proteinExistence type="inferred from homology"/>
<evidence type="ECO:0000256" key="2">
    <source>
        <dbReference type="ARBA" id="ARBA00023015"/>
    </source>
</evidence>
<evidence type="ECO:0000313" key="6">
    <source>
        <dbReference type="EMBL" id="GGM78658.1"/>
    </source>
</evidence>
<evidence type="ECO:0000313" key="7">
    <source>
        <dbReference type="Proteomes" id="UP000642070"/>
    </source>
</evidence>
<protein>
    <submittedName>
        <fullName evidence="6">LysR family transcriptional regulator</fullName>
    </submittedName>
</protein>
<dbReference type="EMBL" id="BMPI01000078">
    <property type="protein sequence ID" value="GGM78658.1"/>
    <property type="molecule type" value="Genomic_DNA"/>
</dbReference>
<sequence>MLDTEKLIVLRAVAAHGSIAAAARELGYTRSAISQQMSALERATGATLLIRGGKTVTVTPLGRKLLEHTERILVELRAAEAVLRQATGEVTGSLTIGIAFREGPAIMSTALTQVRHRYPRLELTLAAVTETEYADGLRQGRLDMAIVSRFAPTTPPSDPGLREWILGSDPLLLCTPADHRLAGRDRCSPDELETEGWVMCQNNSLGPLSVGLCAEAGFRPRVNASVHDVATALGLVGVGWGITLAPELTPAAPAGRIARLPIEGMHMRRYSILAVRAGDENLHEVAVVVKAVHKAVAESPFTRSRTGAQVAPPVAPAS</sequence>
<dbReference type="InterPro" id="IPR036390">
    <property type="entry name" value="WH_DNA-bd_sf"/>
</dbReference>
<keyword evidence="2" id="KW-0805">Transcription regulation</keyword>
<organism evidence="6 7">
    <name type="scientific">Dactylosporangium sucinum</name>
    <dbReference type="NCBI Taxonomy" id="1424081"/>
    <lineage>
        <taxon>Bacteria</taxon>
        <taxon>Bacillati</taxon>
        <taxon>Actinomycetota</taxon>
        <taxon>Actinomycetes</taxon>
        <taxon>Micromonosporales</taxon>
        <taxon>Micromonosporaceae</taxon>
        <taxon>Dactylosporangium</taxon>
    </lineage>
</organism>
<dbReference type="GO" id="GO:0003700">
    <property type="term" value="F:DNA-binding transcription factor activity"/>
    <property type="evidence" value="ECO:0007669"/>
    <property type="project" value="InterPro"/>
</dbReference>
<accession>A0A917X6Y2</accession>
<dbReference type="PANTHER" id="PTHR30346:SF29">
    <property type="entry name" value="LYSR SUBSTRATE-BINDING"/>
    <property type="match status" value="1"/>
</dbReference>
<dbReference type="GO" id="GO:0003677">
    <property type="term" value="F:DNA binding"/>
    <property type="evidence" value="ECO:0007669"/>
    <property type="project" value="UniProtKB-KW"/>
</dbReference>
<keyword evidence="4" id="KW-0804">Transcription</keyword>
<dbReference type="RefSeq" id="WP_190256694.1">
    <property type="nucleotide sequence ID" value="NZ_BMPI01000078.1"/>
</dbReference>
<dbReference type="Gene3D" id="3.40.190.10">
    <property type="entry name" value="Periplasmic binding protein-like II"/>
    <property type="match status" value="2"/>
</dbReference>
<dbReference type="Pfam" id="PF03466">
    <property type="entry name" value="LysR_substrate"/>
    <property type="match status" value="1"/>
</dbReference>
<evidence type="ECO:0000256" key="4">
    <source>
        <dbReference type="ARBA" id="ARBA00023163"/>
    </source>
</evidence>
<evidence type="ECO:0000259" key="5">
    <source>
        <dbReference type="PROSITE" id="PS50931"/>
    </source>
</evidence>
<gene>
    <name evidence="6" type="ORF">GCM10007977_095320</name>
</gene>
<evidence type="ECO:0000256" key="3">
    <source>
        <dbReference type="ARBA" id="ARBA00023125"/>
    </source>
</evidence>
<reference evidence="6" key="1">
    <citation type="journal article" date="2014" name="Int. J. Syst. Evol. Microbiol.">
        <title>Complete genome sequence of Corynebacterium casei LMG S-19264T (=DSM 44701T), isolated from a smear-ripened cheese.</title>
        <authorList>
            <consortium name="US DOE Joint Genome Institute (JGI-PGF)"/>
            <person name="Walter F."/>
            <person name="Albersmeier A."/>
            <person name="Kalinowski J."/>
            <person name="Ruckert C."/>
        </authorList>
    </citation>
    <scope>NUCLEOTIDE SEQUENCE</scope>
    <source>
        <strain evidence="6">JCM 19831</strain>
    </source>
</reference>
<dbReference type="SUPFAM" id="SSF46785">
    <property type="entry name" value="Winged helix' DNA-binding domain"/>
    <property type="match status" value="1"/>
</dbReference>
<dbReference type="PROSITE" id="PS50931">
    <property type="entry name" value="HTH_LYSR"/>
    <property type="match status" value="1"/>
</dbReference>
<dbReference type="GO" id="GO:0032993">
    <property type="term" value="C:protein-DNA complex"/>
    <property type="evidence" value="ECO:0007669"/>
    <property type="project" value="TreeGrafter"/>
</dbReference>